<keyword evidence="3 6" id="KW-0808">Transferase</keyword>
<dbReference type="Pfam" id="PF01474">
    <property type="entry name" value="DAHP_synth_2"/>
    <property type="match status" value="1"/>
</dbReference>
<dbReference type="GO" id="GO:0009073">
    <property type="term" value="P:aromatic amino acid family biosynthetic process"/>
    <property type="evidence" value="ECO:0007669"/>
    <property type="project" value="UniProtKB-KW"/>
</dbReference>
<comment type="pathway">
    <text evidence="1 6">Metabolic intermediate biosynthesis; chorismate biosynthesis; chorismate from D-erythrose 4-phosphate and phosphoenolpyruvate: step 1/7.</text>
</comment>
<feature type="binding site" evidence="5">
    <location>
        <position position="403"/>
    </location>
    <ligand>
        <name>phosphoenolpyruvate</name>
        <dbReference type="ChEBI" id="CHEBI:58702"/>
    </ligand>
</feature>
<dbReference type="Gene3D" id="3.20.20.70">
    <property type="entry name" value="Aldolase class I"/>
    <property type="match status" value="1"/>
</dbReference>
<dbReference type="InterPro" id="IPR013785">
    <property type="entry name" value="Aldolase_TIM"/>
</dbReference>
<protein>
    <recommendedName>
        <fullName evidence="6">Phospho-2-dehydro-3-deoxyheptonate aldolase</fullName>
        <ecNumber evidence="6">2.5.1.54</ecNumber>
    </recommendedName>
</protein>
<dbReference type="SUPFAM" id="SSF51569">
    <property type="entry name" value="Aldolase"/>
    <property type="match status" value="1"/>
</dbReference>
<evidence type="ECO:0000313" key="7">
    <source>
        <dbReference type="EMBL" id="KAK4525724.1"/>
    </source>
</evidence>
<dbReference type="NCBIfam" id="TIGR01358">
    <property type="entry name" value="DAHP_synth_II"/>
    <property type="match status" value="1"/>
</dbReference>
<dbReference type="AlphaFoldDB" id="A0AAV9IEH3"/>
<feature type="binding site" evidence="5">
    <location>
        <position position="188"/>
    </location>
    <ligand>
        <name>phosphoenolpyruvate</name>
        <dbReference type="ChEBI" id="CHEBI:58702"/>
    </ligand>
</feature>
<dbReference type="InterPro" id="IPR002480">
    <property type="entry name" value="DAHP_synth_2"/>
</dbReference>
<comment type="cofactor">
    <cofactor evidence="5">
        <name>Mn(2+)</name>
        <dbReference type="ChEBI" id="CHEBI:29035"/>
    </cofactor>
    <cofactor evidence="5">
        <name>Co(2+)</name>
        <dbReference type="ChEBI" id="CHEBI:48828"/>
    </cofactor>
    <cofactor evidence="5">
        <name>Cd(2+)</name>
        <dbReference type="ChEBI" id="CHEBI:48775"/>
    </cofactor>
    <text evidence="5">Binds 1 divalent cation per subunit. The enzyme is active with manganese, cobalt or cadmium ions.</text>
</comment>
<keyword evidence="6" id="KW-0028">Amino-acid biosynthesis</keyword>
<feature type="binding site" evidence="5">
    <location>
        <position position="146"/>
    </location>
    <ligand>
        <name>Mn(2+)</name>
        <dbReference type="ChEBI" id="CHEBI:29035"/>
    </ligand>
</feature>
<evidence type="ECO:0000256" key="5">
    <source>
        <dbReference type="PIRSR" id="PIRSR602480-1"/>
    </source>
</evidence>
<dbReference type="Proteomes" id="UP001300502">
    <property type="component" value="Unassembled WGS sequence"/>
</dbReference>
<evidence type="ECO:0000313" key="8">
    <source>
        <dbReference type="Proteomes" id="UP001300502"/>
    </source>
</evidence>
<keyword evidence="5" id="KW-0170">Cobalt</keyword>
<dbReference type="PANTHER" id="PTHR21337">
    <property type="entry name" value="PHOSPHO-2-DEHYDRO-3-DEOXYHEPTONATE ALDOLASE 1, 2"/>
    <property type="match status" value="1"/>
</dbReference>
<feature type="binding site" evidence="5">
    <location>
        <position position="507"/>
    </location>
    <ligand>
        <name>Mn(2+)</name>
        <dbReference type="ChEBI" id="CHEBI:29035"/>
    </ligand>
</feature>
<comment type="caution">
    <text evidence="7">The sequence shown here is derived from an EMBL/GenBank/DDBJ whole genome shotgun (WGS) entry which is preliminary data.</text>
</comment>
<dbReference type="GO" id="GO:0008652">
    <property type="term" value="P:amino acid biosynthetic process"/>
    <property type="evidence" value="ECO:0007669"/>
    <property type="project" value="UniProtKB-KW"/>
</dbReference>
<keyword evidence="5" id="KW-0464">Manganese</keyword>
<evidence type="ECO:0000256" key="3">
    <source>
        <dbReference type="ARBA" id="ARBA00022679"/>
    </source>
</evidence>
<dbReference type="EC" id="2.5.1.54" evidence="6"/>
<dbReference type="GO" id="GO:0003849">
    <property type="term" value="F:3-deoxy-7-phosphoheptulonate synthase activity"/>
    <property type="evidence" value="ECO:0007669"/>
    <property type="project" value="UniProtKB-EC"/>
</dbReference>
<gene>
    <name evidence="7" type="ORF">GAYE_SCF16G3633</name>
</gene>
<accession>A0AAV9IEH3</accession>
<reference evidence="7 8" key="1">
    <citation type="submission" date="2022-07" db="EMBL/GenBank/DDBJ databases">
        <title>Genome-wide signatures of adaptation to extreme environments.</title>
        <authorList>
            <person name="Cho C.H."/>
            <person name="Yoon H.S."/>
        </authorList>
    </citation>
    <scope>NUCLEOTIDE SEQUENCE [LARGE SCALE GENOMIC DNA]</scope>
    <source>
        <strain evidence="7 8">108.79 E11</strain>
    </source>
</reference>
<keyword evidence="8" id="KW-1185">Reference proteome</keyword>
<keyword evidence="5" id="KW-0104">Cadmium</keyword>
<evidence type="ECO:0000256" key="1">
    <source>
        <dbReference type="ARBA" id="ARBA00004688"/>
    </source>
</evidence>
<evidence type="ECO:0000256" key="6">
    <source>
        <dbReference type="RuleBase" id="RU363071"/>
    </source>
</evidence>
<comment type="similarity">
    <text evidence="2 6">Belongs to the class-II DAHP synthase family.</text>
</comment>
<name>A0AAV9IEH3_9RHOD</name>
<feature type="binding site" evidence="5">
    <location>
        <position position="477"/>
    </location>
    <ligand>
        <name>Mn(2+)</name>
        <dbReference type="ChEBI" id="CHEBI:29035"/>
    </ligand>
</feature>
<organism evidence="7 8">
    <name type="scientific">Galdieria yellowstonensis</name>
    <dbReference type="NCBI Taxonomy" id="3028027"/>
    <lineage>
        <taxon>Eukaryota</taxon>
        <taxon>Rhodophyta</taxon>
        <taxon>Bangiophyceae</taxon>
        <taxon>Galdieriales</taxon>
        <taxon>Galdieriaceae</taxon>
        <taxon>Galdieria</taxon>
    </lineage>
</organism>
<dbReference type="EMBL" id="JANCYU010000033">
    <property type="protein sequence ID" value="KAK4525724.1"/>
    <property type="molecule type" value="Genomic_DNA"/>
</dbReference>
<evidence type="ECO:0000256" key="2">
    <source>
        <dbReference type="ARBA" id="ARBA00008911"/>
    </source>
</evidence>
<comment type="catalytic activity">
    <reaction evidence="4 6">
        <text>D-erythrose 4-phosphate + phosphoenolpyruvate + H2O = 7-phospho-2-dehydro-3-deoxy-D-arabino-heptonate + phosphate</text>
        <dbReference type="Rhea" id="RHEA:14717"/>
        <dbReference type="ChEBI" id="CHEBI:15377"/>
        <dbReference type="ChEBI" id="CHEBI:16897"/>
        <dbReference type="ChEBI" id="CHEBI:43474"/>
        <dbReference type="ChEBI" id="CHEBI:58394"/>
        <dbReference type="ChEBI" id="CHEBI:58702"/>
        <dbReference type="EC" id="2.5.1.54"/>
    </reaction>
</comment>
<evidence type="ECO:0000256" key="4">
    <source>
        <dbReference type="ARBA" id="ARBA00047508"/>
    </source>
</evidence>
<keyword evidence="6" id="KW-0057">Aromatic amino acid biosynthesis</keyword>
<dbReference type="PANTHER" id="PTHR21337:SF0">
    <property type="entry name" value="PHOSPHO-2-DEHYDRO-3-DEOXYHEPTONATE ALDOLASE"/>
    <property type="match status" value="1"/>
</dbReference>
<sequence length="532" mass="60108">MAQCAFSFGSYPVLDKEHSMKRKNIGENAIVERKTTFLVSAPCINSMALRRKRTRQGIIVTCVATPQKQSSTVQKTSSSNKWSPGSWRNMPIKQVPEYPDKDHLEAVENRLRKALPLVFSGECRRLKEQLAKVARGEAFVLHGGDCAESFSEFERYGGDNIRDTFTLLIQMSIVLMYGLRRPVVKIGRMAGQFAKPRSSPFEKAKNAELELPSYRGDMINGPEFNAKARIPDPERMIQAYHQSTATINLLRSLAGGGFLDLNRIHDINLQFVNETPQGKRFLEYANSISDALAFMKSCGIQADSPNTRTPEFCVSHEALLLPYEEALTRYDEETGKYYATSGHFLWVGDRTRQPDCGHVEFLRGIDNPIGIKCGPSLAVDDLLRLLDILDPDNEPGRITLIVRVGAGRVAEHLPRFVEAVRKENRQVVWSCDPMHGNMETSKSGYKTRRFENILSEVKEFYEIHRQLHSYPGGIHLEMTGQNVTECIGGMMELEESQLSQRYESPCDPRLNASQSLELAFLLSELFRKSLYA</sequence>
<feature type="binding site" evidence="5">
    <location>
        <position position="435"/>
    </location>
    <ligand>
        <name>Mn(2+)</name>
        <dbReference type="ChEBI" id="CHEBI:29035"/>
    </ligand>
</feature>
<proteinExistence type="inferred from homology"/>
<feature type="binding site" evidence="5">
    <location>
        <position position="372"/>
    </location>
    <ligand>
        <name>phosphoenolpyruvate</name>
        <dbReference type="ChEBI" id="CHEBI:58702"/>
    </ligand>
</feature>